<dbReference type="Proteomes" id="UP000230214">
    <property type="component" value="Unassembled WGS sequence"/>
</dbReference>
<dbReference type="InterPro" id="IPR002314">
    <property type="entry name" value="aa-tRNA-synt_IIb"/>
</dbReference>
<feature type="binding site" evidence="16">
    <location>
        <begin position="381"/>
        <end position="384"/>
    </location>
    <ligand>
        <name>ATP</name>
        <dbReference type="ChEBI" id="CHEBI:30616"/>
    </ligand>
</feature>
<dbReference type="SUPFAM" id="SSF55681">
    <property type="entry name" value="Class II aaRS and biotin synthetases"/>
    <property type="match status" value="1"/>
</dbReference>
<keyword evidence="5" id="KW-0963">Cytoplasm</keyword>
<organism evidence="19 20">
    <name type="scientific">candidate division WWE3 bacterium CG10_big_fil_rev_8_21_14_0_10_32_10</name>
    <dbReference type="NCBI Taxonomy" id="1975090"/>
    <lineage>
        <taxon>Bacteria</taxon>
        <taxon>Katanobacteria</taxon>
    </lineage>
</organism>
<proteinExistence type="inferred from homology"/>
<evidence type="ECO:0000256" key="9">
    <source>
        <dbReference type="ARBA" id="ARBA00022917"/>
    </source>
</evidence>
<evidence type="ECO:0000256" key="11">
    <source>
        <dbReference type="ARBA" id="ARBA00039158"/>
    </source>
</evidence>
<evidence type="ECO:0000313" key="19">
    <source>
        <dbReference type="EMBL" id="PIR43137.1"/>
    </source>
</evidence>
<feature type="site" description="Important for serine binding" evidence="15">
    <location>
        <position position="415"/>
    </location>
</feature>
<evidence type="ECO:0000256" key="8">
    <source>
        <dbReference type="ARBA" id="ARBA00022840"/>
    </source>
</evidence>
<evidence type="ECO:0000256" key="15">
    <source>
        <dbReference type="PIRSR" id="PIRSR001529-1"/>
    </source>
</evidence>
<evidence type="ECO:0000256" key="10">
    <source>
        <dbReference type="ARBA" id="ARBA00023146"/>
    </source>
</evidence>
<dbReference type="GO" id="GO:0005737">
    <property type="term" value="C:cytoplasm"/>
    <property type="evidence" value="ECO:0007669"/>
    <property type="project" value="UniProtKB-SubCell"/>
</dbReference>
<keyword evidence="6 19" id="KW-0436">Ligase</keyword>
<evidence type="ECO:0000259" key="18">
    <source>
        <dbReference type="PROSITE" id="PS50862"/>
    </source>
</evidence>
<feature type="binding site" evidence="15">
    <location>
        <position position="413"/>
    </location>
    <ligand>
        <name>L-serine</name>
        <dbReference type="ChEBI" id="CHEBI:33384"/>
    </ligand>
</feature>
<keyword evidence="9" id="KW-0648">Protein biosynthesis</keyword>
<dbReference type="InterPro" id="IPR045864">
    <property type="entry name" value="aa-tRNA-synth_II/BPL/LPL"/>
</dbReference>
<dbReference type="EMBL" id="PCXU01000036">
    <property type="protein sequence ID" value="PIR43137.1"/>
    <property type="molecule type" value="Genomic_DNA"/>
</dbReference>
<dbReference type="InterPro" id="IPR006195">
    <property type="entry name" value="aa-tRNA-synth_II"/>
</dbReference>
<dbReference type="EC" id="6.1.1.11" evidence="4 14"/>
<dbReference type="AlphaFoldDB" id="A0A2H0R9J0"/>
<comment type="subcellular location">
    <subcellularLocation>
        <location evidence="1">Cytoplasm</location>
    </subcellularLocation>
</comment>
<dbReference type="Pfam" id="PF02403">
    <property type="entry name" value="Seryl_tRNA_N"/>
    <property type="match status" value="1"/>
</dbReference>
<dbReference type="InterPro" id="IPR042103">
    <property type="entry name" value="SerRS_1_N_sf"/>
</dbReference>
<comment type="catalytic activity">
    <reaction evidence="12">
        <text>tRNA(Sec) + L-serine + ATP = L-seryl-tRNA(Sec) + AMP + diphosphate + H(+)</text>
        <dbReference type="Rhea" id="RHEA:42580"/>
        <dbReference type="Rhea" id="RHEA-COMP:9742"/>
        <dbReference type="Rhea" id="RHEA-COMP:10128"/>
        <dbReference type="ChEBI" id="CHEBI:15378"/>
        <dbReference type="ChEBI" id="CHEBI:30616"/>
        <dbReference type="ChEBI" id="CHEBI:33019"/>
        <dbReference type="ChEBI" id="CHEBI:33384"/>
        <dbReference type="ChEBI" id="CHEBI:78442"/>
        <dbReference type="ChEBI" id="CHEBI:78533"/>
        <dbReference type="ChEBI" id="CHEBI:456215"/>
        <dbReference type="EC" id="6.1.1.11"/>
    </reaction>
</comment>
<dbReference type="PANTHER" id="PTHR43697:SF1">
    <property type="entry name" value="SERINE--TRNA LIGASE"/>
    <property type="match status" value="1"/>
</dbReference>
<comment type="similarity">
    <text evidence="3">Belongs to the class-II aminoacyl-tRNA synthetase family. Type-1 seryl-tRNA synthetase subfamily.</text>
</comment>
<evidence type="ECO:0000256" key="13">
    <source>
        <dbReference type="ARBA" id="ARBA00048823"/>
    </source>
</evidence>
<dbReference type="NCBIfam" id="TIGR00414">
    <property type="entry name" value="serS"/>
    <property type="match status" value="1"/>
</dbReference>
<feature type="binding site" evidence="16">
    <location>
        <begin position="291"/>
        <end position="293"/>
    </location>
    <ligand>
        <name>ATP</name>
        <dbReference type="ChEBI" id="CHEBI:30616"/>
    </ligand>
</feature>
<evidence type="ECO:0000256" key="17">
    <source>
        <dbReference type="SAM" id="Coils"/>
    </source>
</evidence>
<dbReference type="InterPro" id="IPR010978">
    <property type="entry name" value="tRNA-bd_arm"/>
</dbReference>
<evidence type="ECO:0000256" key="7">
    <source>
        <dbReference type="ARBA" id="ARBA00022741"/>
    </source>
</evidence>
<dbReference type="PROSITE" id="PS50862">
    <property type="entry name" value="AA_TRNA_LIGASE_II"/>
    <property type="match status" value="1"/>
</dbReference>
<evidence type="ECO:0000256" key="6">
    <source>
        <dbReference type="ARBA" id="ARBA00022598"/>
    </source>
</evidence>
<comment type="caution">
    <text evidence="19">The sequence shown here is derived from an EMBL/GenBank/DDBJ whole genome shotgun (WGS) entry which is preliminary data.</text>
</comment>
<dbReference type="InterPro" id="IPR002317">
    <property type="entry name" value="Ser-tRNA-ligase_type_1"/>
</dbReference>
<dbReference type="Gene3D" id="1.10.287.40">
    <property type="entry name" value="Serine-tRNA synthetase, tRNA binding domain"/>
    <property type="match status" value="1"/>
</dbReference>
<reference evidence="19 20" key="1">
    <citation type="submission" date="2017-09" db="EMBL/GenBank/DDBJ databases">
        <title>Depth-based differentiation of microbial function through sediment-hosted aquifers and enrichment of novel symbionts in the deep terrestrial subsurface.</title>
        <authorList>
            <person name="Probst A.J."/>
            <person name="Ladd B."/>
            <person name="Jarett J.K."/>
            <person name="Geller-Mcgrath D.E."/>
            <person name="Sieber C.M."/>
            <person name="Emerson J.B."/>
            <person name="Anantharaman K."/>
            <person name="Thomas B.C."/>
            <person name="Malmstrom R."/>
            <person name="Stieglmeier M."/>
            <person name="Klingl A."/>
            <person name="Woyke T."/>
            <person name="Ryan C.M."/>
            <person name="Banfield J.F."/>
        </authorList>
    </citation>
    <scope>NUCLEOTIDE SEQUENCE [LARGE SCALE GENOMIC DNA]</scope>
    <source>
        <strain evidence="19">CG10_big_fil_rev_8_21_14_0_10_32_10</strain>
    </source>
</reference>
<evidence type="ECO:0000313" key="20">
    <source>
        <dbReference type="Proteomes" id="UP000230214"/>
    </source>
</evidence>
<keyword evidence="7" id="KW-0547">Nucleotide-binding</keyword>
<dbReference type="Gene3D" id="3.30.930.10">
    <property type="entry name" value="Bira Bifunctional Protein, Domain 2"/>
    <property type="match status" value="1"/>
</dbReference>
<dbReference type="PIRSF" id="PIRSF001529">
    <property type="entry name" value="Ser-tRNA-synth_IIa"/>
    <property type="match status" value="1"/>
</dbReference>
<keyword evidence="8 16" id="KW-0067">ATP-binding</keyword>
<dbReference type="Pfam" id="PF00587">
    <property type="entry name" value="tRNA-synt_2b"/>
    <property type="match status" value="1"/>
</dbReference>
<protein>
    <recommendedName>
        <fullName evidence="11 14">Serine--tRNA ligase</fullName>
        <ecNumber evidence="4 14">6.1.1.11</ecNumber>
    </recommendedName>
</protein>
<dbReference type="PRINTS" id="PR00981">
    <property type="entry name" value="TRNASYNTHSER"/>
</dbReference>
<dbReference type="GO" id="GO:0005524">
    <property type="term" value="F:ATP binding"/>
    <property type="evidence" value="ECO:0007669"/>
    <property type="project" value="UniProtKB-KW"/>
</dbReference>
<dbReference type="PANTHER" id="PTHR43697">
    <property type="entry name" value="SERYL-TRNA SYNTHETASE"/>
    <property type="match status" value="1"/>
</dbReference>
<evidence type="ECO:0000256" key="1">
    <source>
        <dbReference type="ARBA" id="ARBA00004496"/>
    </source>
</evidence>
<feature type="binding site" evidence="15">
    <location>
        <position position="291"/>
    </location>
    <ligand>
        <name>L-serine</name>
        <dbReference type="ChEBI" id="CHEBI:33384"/>
    </ligand>
</feature>
<sequence length="455" mass="51872">MLDINYIRENLDKVKKALVDRGMEGTVDMDRFLSIDDNRRGILSKLNPLQAERNTLSDQIAKCLAEERKPLIEKGTALKNEIKKLEEDLRSVESEYKELILWIPNIPLDDVPVGKNDKENVEIKAWKPGTGYLDQTLLSGYNGSITSMPKYPTKSSKDFSPVPHWEIGEKLDLIDLNAGSKVSGSRFYFLKNEGVLIVYAIFDLLLKKLVKEGFSPMIVPLLVKEDVLYGTSHFPGDADQVYKVDNSNVENKNQLYLLGSSEPSLFSYYMNTTLSKEELPKKMVAITPCFRSEAGSWGKDVRGIKRTHQFDKLEMDVVVEGTLEESKKIHEQLLSINEWLLQTLELPYHVINMCTGDLGYFAAAKKYDVEVWLPSVNEYMEVMSDSITTDYQARRLNIKYKDKANLQYVHTVNDTGATHRLLIAILDNYQQKDGSVIIPEALRAYIEKDKIVPKK</sequence>
<evidence type="ECO:0000256" key="14">
    <source>
        <dbReference type="NCBIfam" id="TIGR00414"/>
    </source>
</evidence>
<keyword evidence="10" id="KW-0030">Aminoacyl-tRNA synthetase</keyword>
<dbReference type="InterPro" id="IPR015866">
    <property type="entry name" value="Ser-tRNA-synth_1_N"/>
</dbReference>
<evidence type="ECO:0000256" key="4">
    <source>
        <dbReference type="ARBA" id="ARBA00012840"/>
    </source>
</evidence>
<gene>
    <name evidence="19" type="ORF">COV24_04190</name>
</gene>
<evidence type="ECO:0000256" key="12">
    <source>
        <dbReference type="ARBA" id="ARBA00047929"/>
    </source>
</evidence>
<evidence type="ECO:0000256" key="3">
    <source>
        <dbReference type="ARBA" id="ARBA00010728"/>
    </source>
</evidence>
<evidence type="ECO:0000256" key="2">
    <source>
        <dbReference type="ARBA" id="ARBA00005045"/>
    </source>
</evidence>
<dbReference type="GO" id="GO:0006434">
    <property type="term" value="P:seryl-tRNA aminoacylation"/>
    <property type="evidence" value="ECO:0007669"/>
    <property type="project" value="UniProtKB-UniRule"/>
</dbReference>
<dbReference type="SUPFAM" id="SSF46589">
    <property type="entry name" value="tRNA-binding arm"/>
    <property type="match status" value="1"/>
</dbReference>
<feature type="coiled-coil region" evidence="17">
    <location>
        <begin position="75"/>
        <end position="102"/>
    </location>
</feature>
<keyword evidence="17" id="KW-0175">Coiled coil</keyword>
<dbReference type="GO" id="GO:0004828">
    <property type="term" value="F:serine-tRNA ligase activity"/>
    <property type="evidence" value="ECO:0007669"/>
    <property type="project" value="UniProtKB-UniRule"/>
</dbReference>
<feature type="domain" description="Aminoacyl-transfer RNA synthetases class-II family profile" evidence="18">
    <location>
        <begin position="163"/>
        <end position="439"/>
    </location>
</feature>
<name>A0A2H0R9J0_UNCKA</name>
<comment type="catalytic activity">
    <reaction evidence="13">
        <text>tRNA(Ser) + L-serine + ATP = L-seryl-tRNA(Ser) + AMP + diphosphate + H(+)</text>
        <dbReference type="Rhea" id="RHEA:12292"/>
        <dbReference type="Rhea" id="RHEA-COMP:9669"/>
        <dbReference type="Rhea" id="RHEA-COMP:9703"/>
        <dbReference type="ChEBI" id="CHEBI:15378"/>
        <dbReference type="ChEBI" id="CHEBI:30616"/>
        <dbReference type="ChEBI" id="CHEBI:33019"/>
        <dbReference type="ChEBI" id="CHEBI:33384"/>
        <dbReference type="ChEBI" id="CHEBI:78442"/>
        <dbReference type="ChEBI" id="CHEBI:78533"/>
        <dbReference type="ChEBI" id="CHEBI:456215"/>
        <dbReference type="EC" id="6.1.1.11"/>
    </reaction>
</comment>
<comment type="pathway">
    <text evidence="2">Aminoacyl-tRNA biosynthesis; selenocysteinyl-tRNA(Sec) biosynthesis; L-seryl-tRNA(Sec) from L-serine and tRNA(Sec): step 1/1.</text>
</comment>
<feature type="binding site" evidence="15">
    <location>
        <position position="314"/>
    </location>
    <ligand>
        <name>L-serine</name>
        <dbReference type="ChEBI" id="CHEBI:33384"/>
    </ligand>
</feature>
<evidence type="ECO:0000256" key="5">
    <source>
        <dbReference type="ARBA" id="ARBA00022490"/>
    </source>
</evidence>
<evidence type="ECO:0000256" key="16">
    <source>
        <dbReference type="PIRSR" id="PIRSR001529-2"/>
    </source>
</evidence>
<accession>A0A2H0R9J0</accession>